<dbReference type="RefSeq" id="WP_016481703.1">
    <property type="nucleotide sequence ID" value="NC_021487.1"/>
</dbReference>
<dbReference type="InParanoid" id="S0ESZ1"/>
<protein>
    <submittedName>
        <fullName evidence="3">Clostripain family</fullName>
    </submittedName>
</protein>
<dbReference type="Proteomes" id="UP000014227">
    <property type="component" value="Chromosome I"/>
</dbReference>
<dbReference type="InterPro" id="IPR005077">
    <property type="entry name" value="Peptidase_C11"/>
</dbReference>
<dbReference type="PANTHER" id="PTHR37835:SF1">
    <property type="entry name" value="ALPHA-CLOSTRIPAIN"/>
    <property type="match status" value="1"/>
</dbReference>
<accession>S0ESZ1</accession>
<dbReference type="PATRIC" id="fig|1303518.3.peg.309"/>
<dbReference type="PANTHER" id="PTHR37835">
    <property type="entry name" value="ALPHA-CLOSTRIPAIN"/>
    <property type="match status" value="1"/>
</dbReference>
<sequence length="482" mass="51151">MNIRFKFSRLSMLVGVLGLVSASLSGCGGGSSSGGGGPVPSGLPAPGTSPYTSSRQATAAACQPNPHQSGRARWTVLVYINAANNLQPDSLLNVGQMASVGSDGTNLNIVIQWKQANNCPYFSSVNNCGNPSFVGTHRYYILHHSAADVAAIENGDTSSLEDPQERLPDPSTNVNGTSDMGDWHVLANFIQWGATNYPSDHLAVVIWDHGSGALPVLNRSAGRQAVTRAVSQDANTGNQITTQQLAQALAASPRPIDDLIIDASLQCTAEVAYQVRNVARVMVASEESPPGTGYPYDTWLQAIKNGGGTNPCDMGNILIQDTLSTYASPSYTDITQAMVDLSQMGNVAQTINAFGGSLLQHVNDQANLIYNARYNAQYFEFPEYKDLYDFADLVRTSPGVPSDLAQAAYNVENALYGPSGAILAFGHGSSNEAKASGMSIYLPGPQEPSSVDYAVGYDPVYSGLALAQDAPNWPQFLQNQQK</sequence>
<feature type="chain" id="PRO_5004486273" evidence="2">
    <location>
        <begin position="26"/>
        <end position="482"/>
    </location>
</feature>
<dbReference type="OrthoDB" id="5507507at2"/>
<dbReference type="eggNOG" id="COG2931">
    <property type="taxonomic scope" value="Bacteria"/>
</dbReference>
<proteinExistence type="predicted"/>
<feature type="signal peptide" evidence="2">
    <location>
        <begin position="1"/>
        <end position="25"/>
    </location>
</feature>
<name>S0ESZ1_CHTCT</name>
<keyword evidence="4" id="KW-1185">Reference proteome</keyword>
<gene>
    <name evidence="3" type="ORF">CCALI_00303</name>
</gene>
<feature type="region of interest" description="Disordered" evidence="1">
    <location>
        <begin position="31"/>
        <end position="68"/>
    </location>
</feature>
<organism evidence="3 4">
    <name type="scientific">Chthonomonas calidirosea (strain DSM 23976 / ICMP 18418 / T49)</name>
    <dbReference type="NCBI Taxonomy" id="1303518"/>
    <lineage>
        <taxon>Bacteria</taxon>
        <taxon>Bacillati</taxon>
        <taxon>Armatimonadota</taxon>
        <taxon>Chthonomonadia</taxon>
        <taxon>Chthonomonadales</taxon>
        <taxon>Chthonomonadaceae</taxon>
        <taxon>Chthonomonas</taxon>
    </lineage>
</organism>
<dbReference type="PROSITE" id="PS51257">
    <property type="entry name" value="PROKAR_LIPOPROTEIN"/>
    <property type="match status" value="1"/>
</dbReference>
<dbReference type="AlphaFoldDB" id="S0ESZ1"/>
<dbReference type="KEGG" id="ccz:CCALI_00303"/>
<evidence type="ECO:0000256" key="1">
    <source>
        <dbReference type="SAM" id="MobiDB-lite"/>
    </source>
</evidence>
<reference evidence="4" key="1">
    <citation type="submission" date="2013-03" db="EMBL/GenBank/DDBJ databases">
        <title>Genome sequence of Chthonomonas calidirosea, the first sequenced genome from the Armatimonadetes phylum (formally candidate division OP10).</title>
        <authorList>
            <person name="Lee K.C.Y."/>
            <person name="Morgan X.C."/>
            <person name="Dunfield P.F."/>
            <person name="Tamas I."/>
            <person name="Houghton K.M."/>
            <person name="Vyssotski M."/>
            <person name="Ryan J.L.J."/>
            <person name="Lagutin K."/>
            <person name="McDonald I.R."/>
            <person name="Stott M.B."/>
        </authorList>
    </citation>
    <scope>NUCLEOTIDE SEQUENCE [LARGE SCALE GENOMIC DNA]</scope>
    <source>
        <strain evidence="4">DSM 23976 / ICMP 18418 / T49</strain>
    </source>
</reference>
<evidence type="ECO:0000313" key="4">
    <source>
        <dbReference type="Proteomes" id="UP000014227"/>
    </source>
</evidence>
<evidence type="ECO:0000256" key="2">
    <source>
        <dbReference type="SAM" id="SignalP"/>
    </source>
</evidence>
<dbReference type="EMBL" id="HF951689">
    <property type="protein sequence ID" value="CCW34140.1"/>
    <property type="molecule type" value="Genomic_DNA"/>
</dbReference>
<dbReference type="Gene3D" id="3.40.50.11970">
    <property type="match status" value="1"/>
</dbReference>
<dbReference type="Pfam" id="PF03415">
    <property type="entry name" value="Peptidase_C11"/>
    <property type="match status" value="1"/>
</dbReference>
<dbReference type="STRING" id="454171.CP488_00854"/>
<dbReference type="HOGENOM" id="CLU_565852_0_0_0"/>
<evidence type="ECO:0000313" key="3">
    <source>
        <dbReference type="EMBL" id="CCW34140.1"/>
    </source>
</evidence>
<keyword evidence="2" id="KW-0732">Signal</keyword>